<evidence type="ECO:0000256" key="6">
    <source>
        <dbReference type="ARBA" id="ARBA00022840"/>
    </source>
</evidence>
<protein>
    <recommendedName>
        <fullName evidence="2">non-specific protein-tyrosine kinase</fullName>
        <ecNumber evidence="2">2.7.10.2</ecNumber>
    </recommendedName>
</protein>
<dbReference type="InterPro" id="IPR025669">
    <property type="entry name" value="AAA_dom"/>
</dbReference>
<gene>
    <name evidence="10" type="ORF">SAMN05444401_3417</name>
</gene>
<comment type="catalytic activity">
    <reaction evidence="8">
        <text>L-tyrosyl-[protein] + ATP = O-phospho-L-tyrosyl-[protein] + ADP + H(+)</text>
        <dbReference type="Rhea" id="RHEA:10596"/>
        <dbReference type="Rhea" id="RHEA-COMP:10136"/>
        <dbReference type="Rhea" id="RHEA-COMP:20101"/>
        <dbReference type="ChEBI" id="CHEBI:15378"/>
        <dbReference type="ChEBI" id="CHEBI:30616"/>
        <dbReference type="ChEBI" id="CHEBI:46858"/>
        <dbReference type="ChEBI" id="CHEBI:61978"/>
        <dbReference type="ChEBI" id="CHEBI:456216"/>
        <dbReference type="EC" id="2.7.10.2"/>
    </reaction>
</comment>
<dbReference type="CDD" id="cd05387">
    <property type="entry name" value="BY-kinase"/>
    <property type="match status" value="1"/>
</dbReference>
<evidence type="ECO:0000256" key="1">
    <source>
        <dbReference type="ARBA" id="ARBA00007316"/>
    </source>
</evidence>
<comment type="similarity">
    <text evidence="1">Belongs to the CpsD/CapB family.</text>
</comment>
<dbReference type="InterPro" id="IPR005702">
    <property type="entry name" value="Wzc-like_C"/>
</dbReference>
<dbReference type="InterPro" id="IPR027417">
    <property type="entry name" value="P-loop_NTPase"/>
</dbReference>
<evidence type="ECO:0000256" key="3">
    <source>
        <dbReference type="ARBA" id="ARBA00022679"/>
    </source>
</evidence>
<dbReference type="PANTHER" id="PTHR32309:SF13">
    <property type="entry name" value="FERRIC ENTEROBACTIN TRANSPORT PROTEIN FEPE"/>
    <property type="match status" value="1"/>
</dbReference>
<keyword evidence="3" id="KW-0808">Transferase</keyword>
<accession>A0A1M6KM22</accession>
<dbReference type="OrthoDB" id="9794577at2"/>
<sequence length="227" mass="25021">MIKDVISFDNPKSRAAEAFRTLRTNIQFSSFDDTLKTIVITSSTPAEGKTTVLTNLAVTFAQSGSKVLIIDCDLRKPSIHKKLALSNSEGLTNILVQSKKIEECLKVTEQQNLFVLTSGPTPPNPSELLGSKKMKNIIGEFEQIFDYILIDAPPLLAVTDAQVLSTISDGVILISSFGQTEKNAVVKSKDLLDKVGAKLLGVVLNKIPEKEDSYYYSKYYNYYGESE</sequence>
<dbReference type="NCBIfam" id="TIGR01007">
    <property type="entry name" value="eps_fam"/>
    <property type="match status" value="1"/>
</dbReference>
<dbReference type="GO" id="GO:0042802">
    <property type="term" value="F:identical protein binding"/>
    <property type="evidence" value="ECO:0007669"/>
    <property type="project" value="UniProtKB-ARBA"/>
</dbReference>
<evidence type="ECO:0000313" key="10">
    <source>
        <dbReference type="EMBL" id="SHJ60078.1"/>
    </source>
</evidence>
<name>A0A1M6KM22_9CLOT</name>
<keyword evidence="6" id="KW-0067">ATP-binding</keyword>
<evidence type="ECO:0000256" key="7">
    <source>
        <dbReference type="ARBA" id="ARBA00023137"/>
    </source>
</evidence>
<feature type="domain" description="AAA" evidence="9">
    <location>
        <begin position="36"/>
        <end position="175"/>
    </location>
</feature>
<dbReference type="STRING" id="1121298.SAMN05444401_3417"/>
<dbReference type="GO" id="GO:0004715">
    <property type="term" value="F:non-membrane spanning protein tyrosine kinase activity"/>
    <property type="evidence" value="ECO:0007669"/>
    <property type="project" value="UniProtKB-EC"/>
</dbReference>
<dbReference type="Gene3D" id="3.40.50.300">
    <property type="entry name" value="P-loop containing nucleotide triphosphate hydrolases"/>
    <property type="match status" value="1"/>
</dbReference>
<dbReference type="InterPro" id="IPR050445">
    <property type="entry name" value="Bact_polysacc_biosynth/exp"/>
</dbReference>
<evidence type="ECO:0000259" key="9">
    <source>
        <dbReference type="Pfam" id="PF13614"/>
    </source>
</evidence>
<dbReference type="GO" id="GO:0005886">
    <property type="term" value="C:plasma membrane"/>
    <property type="evidence" value="ECO:0007669"/>
    <property type="project" value="TreeGrafter"/>
</dbReference>
<dbReference type="RefSeq" id="WP_073009482.1">
    <property type="nucleotide sequence ID" value="NZ_FQZO01000006.1"/>
</dbReference>
<evidence type="ECO:0000313" key="11">
    <source>
        <dbReference type="Proteomes" id="UP000184080"/>
    </source>
</evidence>
<dbReference type="Proteomes" id="UP000184080">
    <property type="component" value="Unassembled WGS sequence"/>
</dbReference>
<evidence type="ECO:0000256" key="8">
    <source>
        <dbReference type="ARBA" id="ARBA00051245"/>
    </source>
</evidence>
<dbReference type="AlphaFoldDB" id="A0A1M6KM22"/>
<dbReference type="SUPFAM" id="SSF52540">
    <property type="entry name" value="P-loop containing nucleoside triphosphate hydrolases"/>
    <property type="match status" value="1"/>
</dbReference>
<proteinExistence type="inferred from homology"/>
<keyword evidence="5" id="KW-0418">Kinase</keyword>
<evidence type="ECO:0000256" key="5">
    <source>
        <dbReference type="ARBA" id="ARBA00022777"/>
    </source>
</evidence>
<dbReference type="GO" id="GO:0005524">
    <property type="term" value="F:ATP binding"/>
    <property type="evidence" value="ECO:0007669"/>
    <property type="project" value="UniProtKB-KW"/>
</dbReference>
<dbReference type="PANTHER" id="PTHR32309">
    <property type="entry name" value="TYROSINE-PROTEIN KINASE"/>
    <property type="match status" value="1"/>
</dbReference>
<reference evidence="10 11" key="1">
    <citation type="submission" date="2016-11" db="EMBL/GenBank/DDBJ databases">
        <authorList>
            <person name="Jaros S."/>
            <person name="Januszkiewicz K."/>
            <person name="Wedrychowicz H."/>
        </authorList>
    </citation>
    <scope>NUCLEOTIDE SEQUENCE [LARGE SCALE GENOMIC DNA]</scope>
    <source>
        <strain evidence="10 11">DSM 21864</strain>
    </source>
</reference>
<keyword evidence="7" id="KW-0829">Tyrosine-protein kinase</keyword>
<evidence type="ECO:0000256" key="4">
    <source>
        <dbReference type="ARBA" id="ARBA00022741"/>
    </source>
</evidence>
<dbReference type="Pfam" id="PF13614">
    <property type="entry name" value="AAA_31"/>
    <property type="match status" value="1"/>
</dbReference>
<dbReference type="FunFam" id="3.40.50.300:FF:000527">
    <property type="entry name" value="Tyrosine-protein kinase etk"/>
    <property type="match status" value="1"/>
</dbReference>
<dbReference type="EC" id="2.7.10.2" evidence="2"/>
<keyword evidence="11" id="KW-1185">Reference proteome</keyword>
<evidence type="ECO:0000256" key="2">
    <source>
        <dbReference type="ARBA" id="ARBA00011903"/>
    </source>
</evidence>
<keyword evidence="4" id="KW-0547">Nucleotide-binding</keyword>
<dbReference type="EMBL" id="FQZO01000006">
    <property type="protein sequence ID" value="SHJ60078.1"/>
    <property type="molecule type" value="Genomic_DNA"/>
</dbReference>
<organism evidence="10 11">
    <name type="scientific">Clostridium amylolyticum</name>
    <dbReference type="NCBI Taxonomy" id="1121298"/>
    <lineage>
        <taxon>Bacteria</taxon>
        <taxon>Bacillati</taxon>
        <taxon>Bacillota</taxon>
        <taxon>Clostridia</taxon>
        <taxon>Eubacteriales</taxon>
        <taxon>Clostridiaceae</taxon>
        <taxon>Clostridium</taxon>
    </lineage>
</organism>